<comment type="caution">
    <text evidence="4">The sequence shown here is derived from an EMBL/GenBank/DDBJ whole genome shotgun (WGS) entry which is preliminary data.</text>
</comment>
<dbReference type="GeneID" id="96006946"/>
<dbReference type="RefSeq" id="XP_069229370.1">
    <property type="nucleotide sequence ID" value="XM_069374108.1"/>
</dbReference>
<dbReference type="Proteomes" id="UP000803884">
    <property type="component" value="Unassembled WGS sequence"/>
</dbReference>
<dbReference type="SUPFAM" id="SSF51735">
    <property type="entry name" value="NAD(P)-binding Rossmann-fold domains"/>
    <property type="match status" value="1"/>
</dbReference>
<dbReference type="InterPro" id="IPR036291">
    <property type="entry name" value="NAD(P)-bd_dom_sf"/>
</dbReference>
<keyword evidence="5" id="KW-1185">Reference proteome</keyword>
<dbReference type="PANTHER" id="PTHR24322">
    <property type="entry name" value="PKSB"/>
    <property type="match status" value="1"/>
</dbReference>
<dbReference type="InterPro" id="IPR002347">
    <property type="entry name" value="SDR_fam"/>
</dbReference>
<evidence type="ECO:0000313" key="5">
    <source>
        <dbReference type="Proteomes" id="UP000803884"/>
    </source>
</evidence>
<gene>
    <name evidence="4" type="ORF">WHR41_05503</name>
</gene>
<dbReference type="PRINTS" id="PR00080">
    <property type="entry name" value="SDRFAMILY"/>
</dbReference>
<name>A0AB34KRU8_9PEZI</name>
<evidence type="ECO:0000256" key="3">
    <source>
        <dbReference type="RuleBase" id="RU000363"/>
    </source>
</evidence>
<organism evidence="4 5">
    <name type="scientific">Cladosporium halotolerans</name>
    <dbReference type="NCBI Taxonomy" id="1052096"/>
    <lineage>
        <taxon>Eukaryota</taxon>
        <taxon>Fungi</taxon>
        <taxon>Dikarya</taxon>
        <taxon>Ascomycota</taxon>
        <taxon>Pezizomycotina</taxon>
        <taxon>Dothideomycetes</taxon>
        <taxon>Dothideomycetidae</taxon>
        <taxon>Cladosporiales</taxon>
        <taxon>Cladosporiaceae</taxon>
        <taxon>Cladosporium</taxon>
    </lineage>
</organism>
<sequence>MAALIRNVVLNPLVTGPLLILFTVGPQQVREPILESLKSYSYYRPVERGLLALKWLFGLGLAGSVHGFLSELGQNNFRLRSEKHRYDWPNEIAVVTGAASGFGRLISEGLAAKGIRVMALDLHDSLPADMPPNEKINYYKCDITSAEAVNAVADAIRSDYGNPSILVNNAGIAFDTSIMATSPEKLRRIFDVNTLSHYFTVQALLPSMVKQRKGHIVTMASMASFLSGPHQMKLGPHADKTYRNRGMVHYCMTKSAALTFHEGLAAELRTNRLGFAAPEIKLTCVHPTWAATPMIAPHRSNIDKTGMTVIDPQLVADAVVNQILSGRGRQILLSGGMDFLSTMRAWPSWITGGIGAVLCE</sequence>
<dbReference type="PRINTS" id="PR00081">
    <property type="entry name" value="GDHRDH"/>
</dbReference>
<dbReference type="PANTHER" id="PTHR24322:SF736">
    <property type="entry name" value="RETINOL DEHYDROGENASE 10"/>
    <property type="match status" value="1"/>
</dbReference>
<evidence type="ECO:0000256" key="1">
    <source>
        <dbReference type="ARBA" id="ARBA00006484"/>
    </source>
</evidence>
<proteinExistence type="inferred from homology"/>
<accession>A0AB34KRU8</accession>
<dbReference type="EMBL" id="JAAQHG020000015">
    <property type="protein sequence ID" value="KAL1586265.1"/>
    <property type="molecule type" value="Genomic_DNA"/>
</dbReference>
<protein>
    <submittedName>
        <fullName evidence="4">Uncharacterized protein</fullName>
    </submittedName>
</protein>
<dbReference type="GO" id="GO:0016616">
    <property type="term" value="F:oxidoreductase activity, acting on the CH-OH group of donors, NAD or NADP as acceptor"/>
    <property type="evidence" value="ECO:0007669"/>
    <property type="project" value="TreeGrafter"/>
</dbReference>
<reference evidence="4 5" key="1">
    <citation type="journal article" date="2020" name="Microbiol. Resour. Announc.">
        <title>Draft Genome Sequence of a Cladosporium Species Isolated from the Mesophotic Ascidian Didemnum maculosum.</title>
        <authorList>
            <person name="Gioti A."/>
            <person name="Siaperas R."/>
            <person name="Nikolaivits E."/>
            <person name="Le Goff G."/>
            <person name="Ouazzani J."/>
            <person name="Kotoulas G."/>
            <person name="Topakas E."/>
        </authorList>
    </citation>
    <scope>NUCLEOTIDE SEQUENCE [LARGE SCALE GENOMIC DNA]</scope>
    <source>
        <strain evidence="4 5">TM138-S3</strain>
    </source>
</reference>
<dbReference type="AlphaFoldDB" id="A0AB34KRU8"/>
<comment type="similarity">
    <text evidence="1 3">Belongs to the short-chain dehydrogenases/reductases (SDR) family.</text>
</comment>
<dbReference type="Pfam" id="PF00106">
    <property type="entry name" value="adh_short"/>
    <property type="match status" value="1"/>
</dbReference>
<keyword evidence="2" id="KW-0560">Oxidoreductase</keyword>
<evidence type="ECO:0000256" key="2">
    <source>
        <dbReference type="ARBA" id="ARBA00023002"/>
    </source>
</evidence>
<evidence type="ECO:0000313" key="4">
    <source>
        <dbReference type="EMBL" id="KAL1586265.1"/>
    </source>
</evidence>
<dbReference type="Gene3D" id="3.40.50.720">
    <property type="entry name" value="NAD(P)-binding Rossmann-like Domain"/>
    <property type="match status" value="1"/>
</dbReference>